<reference evidence="1 2" key="1">
    <citation type="submission" date="2016-08" db="EMBL/GenBank/DDBJ databases">
        <title>New Insights into Marine Group III Euryarchaeota, from dark to light.</title>
        <authorList>
            <person name="Haro-Moreno J.M."/>
            <person name="Rodriguez-Valera F."/>
            <person name="Lopez-Garcia P."/>
            <person name="Moreira D."/>
            <person name="Martin-Cuadrado A.B."/>
        </authorList>
    </citation>
    <scope>NUCLEOTIDE SEQUENCE [LARGE SCALE GENOMIC DNA]</scope>
    <source>
        <strain evidence="1">CG-Epi3</strain>
    </source>
</reference>
<accession>A0A1J5U4D2</accession>
<organism evidence="1 2">
    <name type="scientific">Marine Group III euryarchaeote CG-Epi3</name>
    <dbReference type="NCBI Taxonomy" id="1888997"/>
    <lineage>
        <taxon>Archaea</taxon>
        <taxon>Methanobacteriati</taxon>
        <taxon>Thermoplasmatota</taxon>
        <taxon>Thermoplasmata</taxon>
        <taxon>Candidatus Thermoprofundales</taxon>
    </lineage>
</organism>
<protein>
    <submittedName>
        <fullName evidence="1">Uncharacterized protein</fullName>
    </submittedName>
</protein>
<dbReference type="EMBL" id="MIYY01000019">
    <property type="protein sequence ID" value="OIR23264.1"/>
    <property type="molecule type" value="Genomic_DNA"/>
</dbReference>
<evidence type="ECO:0000313" key="1">
    <source>
        <dbReference type="EMBL" id="OIR23264.1"/>
    </source>
</evidence>
<proteinExistence type="predicted"/>
<evidence type="ECO:0000313" key="2">
    <source>
        <dbReference type="Proteomes" id="UP000183138"/>
    </source>
</evidence>
<dbReference type="Proteomes" id="UP000183138">
    <property type="component" value="Unassembled WGS sequence"/>
</dbReference>
<sequence length="223" mass="25318">MADDTFSWSNLGGGSSHLVKISERIQFLSSQQTDILNAIIDIHKVIGELRSEVNVMNSNFLTDYRRMGSGNYDDKSVTSFLSLDDLNIEAPSRPVEDSLDEDDSIVIAEEMIIVNEGFTAPVPERNENKESYEGMTDEDIVVKILDDLKTYLSEHTAVMNYSLRKKGIIPDEYEMPASVKKLLKTAVNLDDSEVQLYKLDKMRGMYHFNGVENPQELYDEIFT</sequence>
<comment type="caution">
    <text evidence="1">The sequence shown here is derived from an EMBL/GenBank/DDBJ whole genome shotgun (WGS) entry which is preliminary data.</text>
</comment>
<name>A0A1J5U4D2_9ARCH</name>
<gene>
    <name evidence="1" type="ORF">BEU00_03475</name>
</gene>
<dbReference type="AlphaFoldDB" id="A0A1J5U4D2"/>